<dbReference type="InterPro" id="IPR000971">
    <property type="entry name" value="Globin"/>
</dbReference>
<dbReference type="SUPFAM" id="SSF46458">
    <property type="entry name" value="Globin-like"/>
    <property type="match status" value="1"/>
</dbReference>
<evidence type="ECO:0000256" key="14">
    <source>
        <dbReference type="ARBA" id="ARBA00049433"/>
    </source>
</evidence>
<feature type="domain" description="FAD-binding FR-type" evidence="17">
    <location>
        <begin position="152"/>
        <end position="256"/>
    </location>
</feature>
<proteinExistence type="inferred from homology"/>
<keyword evidence="15" id="KW-0813">Transport</keyword>
<dbReference type="Pfam" id="PF00970">
    <property type="entry name" value="FAD_binding_6"/>
    <property type="match status" value="1"/>
</dbReference>
<comment type="cofactor">
    <cofactor evidence="12">
        <name>[2Fe-2S] cluster</name>
        <dbReference type="ChEBI" id="CHEBI:190135"/>
    </cofactor>
</comment>
<dbReference type="NCBIfam" id="NF009805">
    <property type="entry name" value="PRK13289.1"/>
    <property type="match status" value="1"/>
</dbReference>
<evidence type="ECO:0000256" key="4">
    <source>
        <dbReference type="ARBA" id="ARBA00022575"/>
    </source>
</evidence>
<evidence type="ECO:0000259" key="16">
    <source>
        <dbReference type="PROSITE" id="PS01033"/>
    </source>
</evidence>
<dbReference type="PROSITE" id="PS51384">
    <property type="entry name" value="FAD_FR"/>
    <property type="match status" value="1"/>
</dbReference>
<dbReference type="InterPro" id="IPR008333">
    <property type="entry name" value="Cbr1-like_FAD-bd_dom"/>
</dbReference>
<dbReference type="InterPro" id="IPR009050">
    <property type="entry name" value="Globin-like_sf"/>
</dbReference>
<evidence type="ECO:0000256" key="11">
    <source>
        <dbReference type="ARBA" id="ARBA00025094"/>
    </source>
</evidence>
<dbReference type="CDD" id="cd06184">
    <property type="entry name" value="flavohem_like_fad_nad_binding"/>
    <property type="match status" value="1"/>
</dbReference>
<evidence type="ECO:0000256" key="8">
    <source>
        <dbReference type="ARBA" id="ARBA00022857"/>
    </source>
</evidence>
<comment type="similarity">
    <text evidence="2">In the C-terminal section; belongs to the flavoprotein pyridine nucleotide cytochrome reductase family.</text>
</comment>
<dbReference type="Proteomes" id="UP001201273">
    <property type="component" value="Unassembled WGS sequence"/>
</dbReference>
<comment type="function">
    <text evidence="11">Is involved in NO detoxification in an aerobic process, termed nitric oxide dioxygenase (NOD) reaction that utilizes O(2) and NAD(P)H to convert NO to nitrate, which protects the bacterium from various noxious nitrogen compounds. Therefore, plays a central role in the inducible response to nitrosative stress.</text>
</comment>
<dbReference type="PANTHER" id="PTHR43396:SF3">
    <property type="entry name" value="FLAVOHEMOPROTEIN"/>
    <property type="match status" value="1"/>
</dbReference>
<keyword evidence="19" id="KW-1185">Reference proteome</keyword>
<evidence type="ECO:0000259" key="17">
    <source>
        <dbReference type="PROSITE" id="PS51384"/>
    </source>
</evidence>
<evidence type="ECO:0000256" key="2">
    <source>
        <dbReference type="ARBA" id="ARBA00006401"/>
    </source>
</evidence>
<keyword evidence="7" id="KW-0479">Metal-binding</keyword>
<dbReference type="GO" id="GO:0008941">
    <property type="term" value="F:nitric oxide dioxygenase NAD(P)H activity"/>
    <property type="evidence" value="ECO:0007669"/>
    <property type="project" value="UniProtKB-EC"/>
</dbReference>
<evidence type="ECO:0000256" key="9">
    <source>
        <dbReference type="ARBA" id="ARBA00023004"/>
    </source>
</evidence>
<keyword evidence="9" id="KW-0408">Iron</keyword>
<dbReference type="SUPFAM" id="SSF63380">
    <property type="entry name" value="Riboflavin synthase domain-like"/>
    <property type="match status" value="1"/>
</dbReference>
<comment type="caution">
    <text evidence="18">The sequence shown here is derived from an EMBL/GenBank/DDBJ whole genome shotgun (WGS) entry which is preliminary data.</text>
</comment>
<dbReference type="InterPro" id="IPR017927">
    <property type="entry name" value="FAD-bd_FR_type"/>
</dbReference>
<evidence type="ECO:0000313" key="18">
    <source>
        <dbReference type="EMBL" id="MCE2595054.1"/>
    </source>
</evidence>
<dbReference type="InterPro" id="IPR017938">
    <property type="entry name" value="Riboflavin_synthase-like_b-brl"/>
</dbReference>
<keyword evidence="10" id="KW-0520">NAD</keyword>
<dbReference type="InterPro" id="IPR001433">
    <property type="entry name" value="OxRdtase_FAD/NAD-bd"/>
</dbReference>
<evidence type="ECO:0000256" key="5">
    <source>
        <dbReference type="ARBA" id="ARBA00022617"/>
    </source>
</evidence>
<comment type="similarity">
    <text evidence="15">Belongs to the globin family.</text>
</comment>
<dbReference type="Pfam" id="PF00175">
    <property type="entry name" value="NAD_binding_1"/>
    <property type="match status" value="1"/>
</dbReference>
<evidence type="ECO:0000256" key="1">
    <source>
        <dbReference type="ARBA" id="ARBA00001970"/>
    </source>
</evidence>
<dbReference type="PRINTS" id="PR00371">
    <property type="entry name" value="FPNCR"/>
</dbReference>
<name>A0ABS8WB95_9GAMM</name>
<keyword evidence="8" id="KW-0521">NADP</keyword>
<comment type="cofactor">
    <cofactor evidence="1">
        <name>heme b</name>
        <dbReference type="ChEBI" id="CHEBI:60344"/>
    </cofactor>
</comment>
<dbReference type="Gene3D" id="1.10.490.10">
    <property type="entry name" value="Globins"/>
    <property type="match status" value="1"/>
</dbReference>
<dbReference type="SUPFAM" id="SSF52343">
    <property type="entry name" value="Ferredoxin reductase-like, C-terminal NADP-linked domain"/>
    <property type="match status" value="1"/>
</dbReference>
<evidence type="ECO:0000256" key="3">
    <source>
        <dbReference type="ARBA" id="ARBA00012229"/>
    </source>
</evidence>
<dbReference type="Pfam" id="PF00042">
    <property type="entry name" value="Globin"/>
    <property type="match status" value="1"/>
</dbReference>
<evidence type="ECO:0000256" key="10">
    <source>
        <dbReference type="ARBA" id="ARBA00023027"/>
    </source>
</evidence>
<dbReference type="EMBL" id="JAIMJA010000008">
    <property type="protein sequence ID" value="MCE2595054.1"/>
    <property type="molecule type" value="Genomic_DNA"/>
</dbReference>
<sequence length="399" mass="44925">MLSQQTVERVKSTAPFLTSHGPALTAHFYQRLFKNYPDLQHTFNRANQASGRQQLALFSAIGAYVHYLDDLPALTSAVERIAQKHSSVLVQAEHYEVVGQELIGTLGDLGGELITPDIQQAWIEAYQFLANIFITREQAIYTAQANKVGGWQGFRRFIIHDKIMESELIQSFILMPEDGAPVADFLPGQYIGIQLRAAGQDYDAIRQYSLSDTSNSEYYRISVKCEHDGEVSPYLHQLPLQSIINVTPPSGDFYLNLPLQTPIVLLSGGIGQTPLLSMLNSTLKQPLSKDIYYLHGCENGQHHAFAKHLNFQCKAHPKLHRWVWYQSPLANDLKSEDYDFSGLMSLDKVASELPIEQAHFYCCGPTGFMAEMYRQLTSMGVTPDRIHYENFGPHIDANN</sequence>
<protein>
    <recommendedName>
        <fullName evidence="3">nitric oxide dioxygenase</fullName>
        <ecNumber evidence="3">1.14.12.17</ecNumber>
    </recommendedName>
</protein>
<keyword evidence="5 15" id="KW-0349">Heme</keyword>
<dbReference type="Gene3D" id="3.40.50.80">
    <property type="entry name" value="Nucleotide-binding domain of ferredoxin-NADP reductase (FNR) module"/>
    <property type="match status" value="1"/>
</dbReference>
<dbReference type="InterPro" id="IPR001709">
    <property type="entry name" value="Flavoprot_Pyr_Nucl_cyt_Rdtase"/>
</dbReference>
<dbReference type="Gene3D" id="2.40.30.10">
    <property type="entry name" value="Translation factors"/>
    <property type="match status" value="1"/>
</dbReference>
<accession>A0ABS8WB95</accession>
<comment type="catalytic activity">
    <reaction evidence="13">
        <text>2 nitric oxide + NADH + 2 O2 = 2 nitrate + NAD(+) + H(+)</text>
        <dbReference type="Rhea" id="RHEA:19469"/>
        <dbReference type="ChEBI" id="CHEBI:15378"/>
        <dbReference type="ChEBI" id="CHEBI:15379"/>
        <dbReference type="ChEBI" id="CHEBI:16480"/>
        <dbReference type="ChEBI" id="CHEBI:17632"/>
        <dbReference type="ChEBI" id="CHEBI:57540"/>
        <dbReference type="ChEBI" id="CHEBI:57945"/>
        <dbReference type="EC" id="1.14.12.17"/>
    </reaction>
</comment>
<keyword evidence="6 15" id="KW-0561">Oxygen transport</keyword>
<dbReference type="PANTHER" id="PTHR43396">
    <property type="entry name" value="FLAVOHEMOPROTEIN"/>
    <property type="match status" value="1"/>
</dbReference>
<evidence type="ECO:0000313" key="19">
    <source>
        <dbReference type="Proteomes" id="UP001201273"/>
    </source>
</evidence>
<dbReference type="CDD" id="cd08922">
    <property type="entry name" value="FHb-globin"/>
    <property type="match status" value="1"/>
</dbReference>
<evidence type="ECO:0000256" key="12">
    <source>
        <dbReference type="ARBA" id="ARBA00034078"/>
    </source>
</evidence>
<keyword evidence="4" id="KW-0216">Detoxification</keyword>
<feature type="domain" description="Globin" evidence="16">
    <location>
        <begin position="1"/>
        <end position="138"/>
    </location>
</feature>
<dbReference type="PROSITE" id="PS01033">
    <property type="entry name" value="GLOBIN"/>
    <property type="match status" value="1"/>
</dbReference>
<evidence type="ECO:0000256" key="7">
    <source>
        <dbReference type="ARBA" id="ARBA00022723"/>
    </source>
</evidence>
<gene>
    <name evidence="18" type="primary">hmpA</name>
    <name evidence="18" type="ORF">K6Y31_09515</name>
</gene>
<organism evidence="18 19">
    <name type="scientific">Motilimonas cestriensis</name>
    <dbReference type="NCBI Taxonomy" id="2742685"/>
    <lineage>
        <taxon>Bacteria</taxon>
        <taxon>Pseudomonadati</taxon>
        <taxon>Pseudomonadota</taxon>
        <taxon>Gammaproteobacteria</taxon>
        <taxon>Alteromonadales</taxon>
        <taxon>Alteromonadales genera incertae sedis</taxon>
        <taxon>Motilimonas</taxon>
    </lineage>
</organism>
<dbReference type="PRINTS" id="PR00410">
    <property type="entry name" value="PHEHYDRXLASE"/>
</dbReference>
<dbReference type="EC" id="1.14.12.17" evidence="3"/>
<dbReference type="InterPro" id="IPR012292">
    <property type="entry name" value="Globin/Proto"/>
</dbReference>
<evidence type="ECO:0000256" key="15">
    <source>
        <dbReference type="RuleBase" id="RU000356"/>
    </source>
</evidence>
<dbReference type="RefSeq" id="WP_233052555.1">
    <property type="nucleotide sequence ID" value="NZ_JAIMJA010000008.1"/>
</dbReference>
<reference evidence="18 19" key="1">
    <citation type="journal article" date="2022" name="Environ. Microbiol. Rep.">
        <title>Eco-phylogenetic analyses reveal divergent evolution of vitamin B12 metabolism in the marine bacterial family 'Psychromonadaceae'.</title>
        <authorList>
            <person name="Jin X."/>
            <person name="Yang Y."/>
            <person name="Cao H."/>
            <person name="Gao B."/>
            <person name="Zhao Z."/>
        </authorList>
    </citation>
    <scope>NUCLEOTIDE SEQUENCE [LARGE SCALE GENOMIC DNA]</scope>
    <source>
        <strain evidence="18 19">MKS20</strain>
    </source>
</reference>
<evidence type="ECO:0000256" key="13">
    <source>
        <dbReference type="ARBA" id="ARBA00048649"/>
    </source>
</evidence>
<comment type="catalytic activity">
    <reaction evidence="14">
        <text>2 nitric oxide + NADPH + 2 O2 = 2 nitrate + NADP(+) + H(+)</text>
        <dbReference type="Rhea" id="RHEA:19465"/>
        <dbReference type="ChEBI" id="CHEBI:15378"/>
        <dbReference type="ChEBI" id="CHEBI:15379"/>
        <dbReference type="ChEBI" id="CHEBI:16480"/>
        <dbReference type="ChEBI" id="CHEBI:17632"/>
        <dbReference type="ChEBI" id="CHEBI:57783"/>
        <dbReference type="ChEBI" id="CHEBI:58349"/>
        <dbReference type="EC" id="1.14.12.17"/>
    </reaction>
</comment>
<keyword evidence="18" id="KW-0560">Oxidoreductase</keyword>
<dbReference type="InterPro" id="IPR039261">
    <property type="entry name" value="FNR_nucleotide-bd"/>
</dbReference>
<evidence type="ECO:0000256" key="6">
    <source>
        <dbReference type="ARBA" id="ARBA00022621"/>
    </source>
</evidence>